<comment type="caution">
    <text evidence="2">The sequence shown here is derived from an EMBL/GenBank/DDBJ whole genome shotgun (WGS) entry which is preliminary data.</text>
</comment>
<dbReference type="AlphaFoldDB" id="A0A399F5J4"/>
<keyword evidence="1" id="KW-0175">Coiled coil</keyword>
<evidence type="ECO:0000256" key="1">
    <source>
        <dbReference type="SAM" id="Coils"/>
    </source>
</evidence>
<keyword evidence="3" id="KW-1185">Reference proteome</keyword>
<name>A0A399F5J4_9DEIN</name>
<reference evidence="2 3" key="1">
    <citation type="submission" date="2018-08" db="EMBL/GenBank/DDBJ databases">
        <title>Meiothermus luteus KCTC 52599 genome sequencing project.</title>
        <authorList>
            <person name="Da Costa M.S."/>
            <person name="Albuquerque L."/>
            <person name="Raposo P."/>
            <person name="Froufe H.J.C."/>
            <person name="Barroso C.S."/>
            <person name="Egas C."/>
        </authorList>
    </citation>
    <scope>NUCLEOTIDE SEQUENCE [LARGE SCALE GENOMIC DNA]</scope>
    <source>
        <strain evidence="2 3">KCTC 52599</strain>
    </source>
</reference>
<evidence type="ECO:0000313" key="2">
    <source>
        <dbReference type="EMBL" id="RIH90132.1"/>
    </source>
</evidence>
<proteinExistence type="predicted"/>
<organism evidence="2 3">
    <name type="scientific">Meiothermus luteus</name>
    <dbReference type="NCBI Taxonomy" id="2026184"/>
    <lineage>
        <taxon>Bacteria</taxon>
        <taxon>Thermotogati</taxon>
        <taxon>Deinococcota</taxon>
        <taxon>Deinococci</taxon>
        <taxon>Thermales</taxon>
        <taxon>Thermaceae</taxon>
        <taxon>Meiothermus</taxon>
    </lineage>
</organism>
<dbReference type="EMBL" id="QWKZ01000001">
    <property type="protein sequence ID" value="RIH90132.1"/>
    <property type="molecule type" value="Genomic_DNA"/>
</dbReference>
<evidence type="ECO:0000313" key="3">
    <source>
        <dbReference type="Proteomes" id="UP000265800"/>
    </source>
</evidence>
<feature type="coiled-coil region" evidence="1">
    <location>
        <begin position="104"/>
        <end position="142"/>
    </location>
</feature>
<protein>
    <submittedName>
        <fullName evidence="2">Uncharacterized protein</fullName>
    </submittedName>
</protein>
<gene>
    <name evidence="2" type="ORF">Mlute_00054</name>
</gene>
<dbReference type="Proteomes" id="UP000265800">
    <property type="component" value="Unassembled WGS sequence"/>
</dbReference>
<sequence>MSKPSLPATWRYVERISQPVSRSRNPFWRTLGPHVYCPICEERLRAEYERLVETRGVYIDYLTPLVPMRRAPVEAPPHSDEHVEVWIGACSSCGQVVWSDCPPLTRAEIAAAREEERQAQLARREADRLERAEQRAARARAKVCKREGHRLGSPVILSFAVMGVEHGPVRACERCGQMVAASELRAIDVLLEEHE</sequence>
<accession>A0A399F5J4</accession>